<dbReference type="Proteomes" id="UP000054564">
    <property type="component" value="Unassembled WGS sequence"/>
</dbReference>
<evidence type="ECO:0000313" key="3">
    <source>
        <dbReference type="Proteomes" id="UP000054564"/>
    </source>
</evidence>
<feature type="compositionally biased region" description="Polar residues" evidence="1">
    <location>
        <begin position="71"/>
        <end position="88"/>
    </location>
</feature>
<organism evidence="2 3">
    <name type="scientific">Puccinia striiformis f. sp. tritici PST-78</name>
    <dbReference type="NCBI Taxonomy" id="1165861"/>
    <lineage>
        <taxon>Eukaryota</taxon>
        <taxon>Fungi</taxon>
        <taxon>Dikarya</taxon>
        <taxon>Basidiomycota</taxon>
        <taxon>Pucciniomycotina</taxon>
        <taxon>Pucciniomycetes</taxon>
        <taxon>Pucciniales</taxon>
        <taxon>Pucciniaceae</taxon>
        <taxon>Puccinia</taxon>
    </lineage>
</organism>
<protein>
    <submittedName>
        <fullName evidence="2">Uncharacterized protein</fullName>
    </submittedName>
</protein>
<dbReference type="AlphaFoldDB" id="A0A0L0UNM2"/>
<comment type="caution">
    <text evidence="2">The sequence shown here is derived from an EMBL/GenBank/DDBJ whole genome shotgun (WGS) entry which is preliminary data.</text>
</comment>
<keyword evidence="3" id="KW-1185">Reference proteome</keyword>
<sequence>IGFVAPSSVDKKTFGFRLDNRLEAKTNPVFGDVSTIIQLACGQHKNKAVETSTSYAPMDLDTIQAFRQQQAKYVHPNQRNSPTQSSPSPADHNCHLRKFCSIT</sequence>
<feature type="non-terminal residue" evidence="2">
    <location>
        <position position="103"/>
    </location>
</feature>
<proteinExistence type="predicted"/>
<accession>A0A0L0UNM2</accession>
<evidence type="ECO:0000256" key="1">
    <source>
        <dbReference type="SAM" id="MobiDB-lite"/>
    </source>
</evidence>
<evidence type="ECO:0000313" key="2">
    <source>
        <dbReference type="EMBL" id="KNE88672.1"/>
    </source>
</evidence>
<reference evidence="3" key="1">
    <citation type="submission" date="2014-03" db="EMBL/GenBank/DDBJ databases">
        <title>The Genome Sequence of Puccinia striiformis f. sp. tritici PST-78.</title>
        <authorList>
            <consortium name="The Broad Institute Genome Sequencing Platform"/>
            <person name="Cuomo C."/>
            <person name="Hulbert S."/>
            <person name="Chen X."/>
            <person name="Walker B."/>
            <person name="Young S.K."/>
            <person name="Zeng Q."/>
            <person name="Gargeya S."/>
            <person name="Fitzgerald M."/>
            <person name="Haas B."/>
            <person name="Abouelleil A."/>
            <person name="Alvarado L."/>
            <person name="Arachchi H.M."/>
            <person name="Berlin A.M."/>
            <person name="Chapman S.B."/>
            <person name="Goldberg J."/>
            <person name="Griggs A."/>
            <person name="Gujja S."/>
            <person name="Hansen M."/>
            <person name="Howarth C."/>
            <person name="Imamovic A."/>
            <person name="Larimer J."/>
            <person name="McCowan C."/>
            <person name="Montmayeur A."/>
            <person name="Murphy C."/>
            <person name="Neiman D."/>
            <person name="Pearson M."/>
            <person name="Priest M."/>
            <person name="Roberts A."/>
            <person name="Saif S."/>
            <person name="Shea T."/>
            <person name="Sisk P."/>
            <person name="Sykes S."/>
            <person name="Wortman J."/>
            <person name="Nusbaum C."/>
            <person name="Birren B."/>
        </authorList>
    </citation>
    <scope>NUCLEOTIDE SEQUENCE [LARGE SCALE GENOMIC DNA]</scope>
    <source>
        <strain evidence="3">race PST-78</strain>
    </source>
</reference>
<gene>
    <name evidence="2" type="ORF">PSTG_17909</name>
</gene>
<name>A0A0L0UNM2_9BASI</name>
<feature type="non-terminal residue" evidence="2">
    <location>
        <position position="1"/>
    </location>
</feature>
<feature type="region of interest" description="Disordered" evidence="1">
    <location>
        <begin position="71"/>
        <end position="93"/>
    </location>
</feature>
<dbReference type="EMBL" id="AJIL01001192">
    <property type="protein sequence ID" value="KNE88672.1"/>
    <property type="molecule type" value="Genomic_DNA"/>
</dbReference>